<name>A0A2M7TGJ1_9BACT</name>
<feature type="domain" description="Translation initiation factor 3 C-terminal" evidence="5">
    <location>
        <begin position="87"/>
        <end position="171"/>
    </location>
</feature>
<evidence type="ECO:0000313" key="8">
    <source>
        <dbReference type="Proteomes" id="UP000230553"/>
    </source>
</evidence>
<keyword evidence="3" id="KW-0648">Protein biosynthesis</keyword>
<accession>A0A2M7TGJ1</accession>
<evidence type="ECO:0000256" key="1">
    <source>
        <dbReference type="ARBA" id="ARBA00005439"/>
    </source>
</evidence>
<dbReference type="InterPro" id="IPR019815">
    <property type="entry name" value="Translation_initiation_fac_3_C"/>
</dbReference>
<dbReference type="NCBIfam" id="TIGR00168">
    <property type="entry name" value="infC"/>
    <property type="match status" value="1"/>
</dbReference>
<dbReference type="GO" id="GO:0043022">
    <property type="term" value="F:ribosome binding"/>
    <property type="evidence" value="ECO:0007669"/>
    <property type="project" value="TreeGrafter"/>
</dbReference>
<feature type="domain" description="Translation initiation factor 3 N-terminal" evidence="6">
    <location>
        <begin position="10"/>
        <end position="78"/>
    </location>
</feature>
<dbReference type="InterPro" id="IPR036787">
    <property type="entry name" value="T_IF-3_N_sf"/>
</dbReference>
<organism evidence="7 8">
    <name type="scientific">Candidatus Wolfebacteria bacterium CG_4_10_14_0_2_um_filter_39_18</name>
    <dbReference type="NCBI Taxonomy" id="1975061"/>
    <lineage>
        <taxon>Bacteria</taxon>
        <taxon>Candidatus Wolfeibacteriota</taxon>
    </lineage>
</organism>
<dbReference type="Proteomes" id="UP000230553">
    <property type="component" value="Unassembled WGS sequence"/>
</dbReference>
<dbReference type="Pfam" id="PF00707">
    <property type="entry name" value="IF3_C"/>
    <property type="match status" value="1"/>
</dbReference>
<gene>
    <name evidence="7" type="primary">infC</name>
    <name evidence="7" type="ORF">COY31_02000</name>
</gene>
<dbReference type="SUPFAM" id="SSF54364">
    <property type="entry name" value="Translation initiation factor IF3, N-terminal domain"/>
    <property type="match status" value="1"/>
</dbReference>
<dbReference type="SUPFAM" id="SSF55200">
    <property type="entry name" value="Translation initiation factor IF3, C-terminal domain"/>
    <property type="match status" value="1"/>
</dbReference>
<reference evidence="8" key="1">
    <citation type="submission" date="2017-09" db="EMBL/GenBank/DDBJ databases">
        <title>Depth-based differentiation of microbial function through sediment-hosted aquifers and enrichment of novel symbionts in the deep terrestrial subsurface.</title>
        <authorList>
            <person name="Probst A.J."/>
            <person name="Ladd B."/>
            <person name="Jarett J.K."/>
            <person name="Geller-Mcgrath D.E."/>
            <person name="Sieber C.M.K."/>
            <person name="Emerson J.B."/>
            <person name="Anantharaman K."/>
            <person name="Thomas B.C."/>
            <person name="Malmstrom R."/>
            <person name="Stieglmeier M."/>
            <person name="Klingl A."/>
            <person name="Woyke T."/>
            <person name="Ryan C.M."/>
            <person name="Banfield J.F."/>
        </authorList>
    </citation>
    <scope>NUCLEOTIDE SEQUENCE [LARGE SCALE GENOMIC DNA]</scope>
</reference>
<dbReference type="GO" id="GO:0003743">
    <property type="term" value="F:translation initiation factor activity"/>
    <property type="evidence" value="ECO:0007669"/>
    <property type="project" value="UniProtKB-UniRule"/>
</dbReference>
<dbReference type="InterPro" id="IPR036788">
    <property type="entry name" value="T_IF-3_C_sf"/>
</dbReference>
<evidence type="ECO:0000259" key="5">
    <source>
        <dbReference type="Pfam" id="PF00707"/>
    </source>
</evidence>
<comment type="similarity">
    <text evidence="1">Belongs to the IF-3 family.</text>
</comment>
<dbReference type="GO" id="GO:0005737">
    <property type="term" value="C:cytoplasm"/>
    <property type="evidence" value="ECO:0007669"/>
    <property type="project" value="UniProtKB-ARBA"/>
</dbReference>
<evidence type="ECO:0000313" key="7">
    <source>
        <dbReference type="EMBL" id="PIZ44777.1"/>
    </source>
</evidence>
<dbReference type="Gene3D" id="3.30.110.10">
    <property type="entry name" value="Translation initiation factor 3 (IF-3), C-terminal domain"/>
    <property type="match status" value="1"/>
</dbReference>
<dbReference type="AlphaFoldDB" id="A0A2M7TGJ1"/>
<dbReference type="PANTHER" id="PTHR10938:SF0">
    <property type="entry name" value="TRANSLATION INITIATION FACTOR IF-3, MITOCHONDRIAL"/>
    <property type="match status" value="1"/>
</dbReference>
<protein>
    <recommendedName>
        <fullName evidence="4">Translation initiation factor IF-3</fullName>
    </recommendedName>
</protein>
<dbReference type="PANTHER" id="PTHR10938">
    <property type="entry name" value="TRANSLATION INITIATION FACTOR IF-3"/>
    <property type="match status" value="1"/>
</dbReference>
<dbReference type="Pfam" id="PF05198">
    <property type="entry name" value="IF3_N"/>
    <property type="match status" value="1"/>
</dbReference>
<keyword evidence="2 7" id="KW-0396">Initiation factor</keyword>
<dbReference type="InterPro" id="IPR001288">
    <property type="entry name" value="Translation_initiation_fac_3"/>
</dbReference>
<dbReference type="EMBL" id="PFNM01000037">
    <property type="protein sequence ID" value="PIZ44777.1"/>
    <property type="molecule type" value="Genomic_DNA"/>
</dbReference>
<proteinExistence type="inferred from homology"/>
<dbReference type="Gene3D" id="3.10.20.80">
    <property type="entry name" value="Translation initiation factor 3 (IF-3), N-terminal domain"/>
    <property type="match status" value="1"/>
</dbReference>
<dbReference type="InterPro" id="IPR019814">
    <property type="entry name" value="Translation_initiation_fac_3_N"/>
</dbReference>
<sequence length="171" mass="19478">MNNLQINYRVNNQIIAPELRVVNEKGESIGIMSREAAFKLAQESGLDLIETVPMANPPVAKMIDFDKFRFQKEKEFKKQKSAQKTGELKGIRVSPRAAKNDLDIKARLAEKFLSKGNNVEIIFQLKGREKANRDWAKQKLNEFLKTISIEYKVVSEPKFGGRGITIQIAKK</sequence>
<evidence type="ECO:0000256" key="3">
    <source>
        <dbReference type="ARBA" id="ARBA00022917"/>
    </source>
</evidence>
<evidence type="ECO:0000256" key="2">
    <source>
        <dbReference type="ARBA" id="ARBA00022540"/>
    </source>
</evidence>
<evidence type="ECO:0000256" key="4">
    <source>
        <dbReference type="NCBIfam" id="TIGR00168"/>
    </source>
</evidence>
<evidence type="ECO:0000259" key="6">
    <source>
        <dbReference type="Pfam" id="PF05198"/>
    </source>
</evidence>
<comment type="caution">
    <text evidence="7">The sequence shown here is derived from an EMBL/GenBank/DDBJ whole genome shotgun (WGS) entry which is preliminary data.</text>
</comment>
<dbReference type="GO" id="GO:0032790">
    <property type="term" value="P:ribosome disassembly"/>
    <property type="evidence" value="ECO:0007669"/>
    <property type="project" value="TreeGrafter"/>
</dbReference>